<dbReference type="InterPro" id="IPR002104">
    <property type="entry name" value="Integrase_catalytic"/>
</dbReference>
<evidence type="ECO:0000313" key="6">
    <source>
        <dbReference type="EMBL" id="EQB06194.1"/>
    </source>
</evidence>
<evidence type="ECO:0000256" key="1">
    <source>
        <dbReference type="ARBA" id="ARBA00008857"/>
    </source>
</evidence>
<evidence type="ECO:0000256" key="4">
    <source>
        <dbReference type="ARBA" id="ARBA00023172"/>
    </source>
</evidence>
<dbReference type="AlphaFoldDB" id="T0I9A2"/>
<dbReference type="OrthoDB" id="7510934at2"/>
<dbReference type="InterPro" id="IPR011010">
    <property type="entry name" value="DNA_brk_join_enz"/>
</dbReference>
<dbReference type="GO" id="GO:0003677">
    <property type="term" value="F:DNA binding"/>
    <property type="evidence" value="ECO:0007669"/>
    <property type="project" value="UniProtKB-KW"/>
</dbReference>
<dbReference type="Pfam" id="PF00589">
    <property type="entry name" value="Phage_integrase"/>
    <property type="match status" value="1"/>
</dbReference>
<dbReference type="PANTHER" id="PTHR30629">
    <property type="entry name" value="PROPHAGE INTEGRASE"/>
    <property type="match status" value="1"/>
</dbReference>
<keyword evidence="3" id="KW-0238">DNA-binding</keyword>
<dbReference type="SUPFAM" id="SSF56349">
    <property type="entry name" value="DNA breaking-rejoining enzymes"/>
    <property type="match status" value="1"/>
</dbReference>
<sequence length="343" mass="38709">MARNAKLPWVKTTTAKGKRYFYFDTGQIDGRGKKVFKPLPDPSDKVRFGEVYSALLGHRNRRGTAVEVLTIKTMIDLYQRHPKFKALSDGSKKLYTIYLAELERMMGDAPANDVRRDDIVLMIDKRSDHPGAANMLLAITRAMFKWGRTRGHVTNNPCADVEPFETGEHQPWPESLVRDALAADDDRVRLGVHLLYYTAQRIGDVVQMQFGQISDNVICVRQQKTGKELFIPVHKELRREIARTGRQIGPIVVGAQGTGIMANALRREIQAWAQKRQQKIVPHGLRKNAINALLEVGCTVAETAAISGQTLQLVEHYAKLRNQRRLAQQAMNRWEGTDGDSSN</sequence>
<keyword evidence="7" id="KW-1185">Reference proteome</keyword>
<gene>
    <name evidence="6" type="ORF">L485_00770</name>
</gene>
<dbReference type="PANTHER" id="PTHR30629:SF2">
    <property type="entry name" value="PROPHAGE INTEGRASE INTS-RELATED"/>
    <property type="match status" value="1"/>
</dbReference>
<organism evidence="6 7">
    <name type="scientific">Sphingobium baderi LL03</name>
    <dbReference type="NCBI Taxonomy" id="1114964"/>
    <lineage>
        <taxon>Bacteria</taxon>
        <taxon>Pseudomonadati</taxon>
        <taxon>Pseudomonadota</taxon>
        <taxon>Alphaproteobacteria</taxon>
        <taxon>Sphingomonadales</taxon>
        <taxon>Sphingomonadaceae</taxon>
        <taxon>Sphingobium</taxon>
    </lineage>
</organism>
<dbReference type="InterPro" id="IPR050808">
    <property type="entry name" value="Phage_Integrase"/>
</dbReference>
<dbReference type="Gene3D" id="1.10.443.10">
    <property type="entry name" value="Intergrase catalytic core"/>
    <property type="match status" value="1"/>
</dbReference>
<dbReference type="InterPro" id="IPR010998">
    <property type="entry name" value="Integrase_recombinase_N"/>
</dbReference>
<dbReference type="GO" id="GO:0015074">
    <property type="term" value="P:DNA integration"/>
    <property type="evidence" value="ECO:0007669"/>
    <property type="project" value="UniProtKB-KW"/>
</dbReference>
<dbReference type="GO" id="GO:0006310">
    <property type="term" value="P:DNA recombination"/>
    <property type="evidence" value="ECO:0007669"/>
    <property type="project" value="UniProtKB-KW"/>
</dbReference>
<dbReference type="Gene3D" id="1.10.150.130">
    <property type="match status" value="1"/>
</dbReference>
<dbReference type="PATRIC" id="fig|1114964.3.peg.133"/>
<proteinExistence type="inferred from homology"/>
<comment type="caution">
    <text evidence="6">The sequence shown here is derived from an EMBL/GenBank/DDBJ whole genome shotgun (WGS) entry which is preliminary data.</text>
</comment>
<keyword evidence="4" id="KW-0233">DNA recombination</keyword>
<protein>
    <recommendedName>
        <fullName evidence="5">Tyr recombinase domain-containing protein</fullName>
    </recommendedName>
</protein>
<evidence type="ECO:0000256" key="2">
    <source>
        <dbReference type="ARBA" id="ARBA00022908"/>
    </source>
</evidence>
<evidence type="ECO:0000313" key="7">
    <source>
        <dbReference type="Proteomes" id="UP000015524"/>
    </source>
</evidence>
<evidence type="ECO:0000256" key="3">
    <source>
        <dbReference type="ARBA" id="ARBA00023125"/>
    </source>
</evidence>
<dbReference type="Proteomes" id="UP000015524">
    <property type="component" value="Unassembled WGS sequence"/>
</dbReference>
<dbReference type="eggNOG" id="COG0582">
    <property type="taxonomic scope" value="Bacteria"/>
</dbReference>
<keyword evidence="2" id="KW-0229">DNA integration</keyword>
<dbReference type="EMBL" id="ATIB01000017">
    <property type="protein sequence ID" value="EQB06194.1"/>
    <property type="molecule type" value="Genomic_DNA"/>
</dbReference>
<dbReference type="RefSeq" id="WP_021243179.1">
    <property type="nucleotide sequence ID" value="NZ_ATIB01000017.1"/>
</dbReference>
<dbReference type="InterPro" id="IPR013762">
    <property type="entry name" value="Integrase-like_cat_sf"/>
</dbReference>
<feature type="domain" description="Tyr recombinase" evidence="5">
    <location>
        <begin position="167"/>
        <end position="331"/>
    </location>
</feature>
<reference evidence="6 7" key="1">
    <citation type="journal article" date="2013" name="Genome Announc.">
        <title>Draft Genome Sequence of a Hexachlorocyclohexane-Degrading Bacterium, Sphingobium baderi Strain LL03T.</title>
        <authorList>
            <person name="Kaur J."/>
            <person name="Verma H."/>
            <person name="Tripathi C."/>
            <person name="Khurana J.P."/>
            <person name="Lal R."/>
        </authorList>
    </citation>
    <scope>NUCLEOTIDE SEQUENCE [LARGE SCALE GENOMIC DNA]</scope>
    <source>
        <strain evidence="6 7">LL03</strain>
    </source>
</reference>
<dbReference type="PROSITE" id="PS51898">
    <property type="entry name" value="TYR_RECOMBINASE"/>
    <property type="match status" value="1"/>
</dbReference>
<evidence type="ECO:0000259" key="5">
    <source>
        <dbReference type="PROSITE" id="PS51898"/>
    </source>
</evidence>
<name>T0I9A2_9SPHN</name>
<accession>T0I9A2</accession>
<comment type="similarity">
    <text evidence="1">Belongs to the 'phage' integrase family.</text>
</comment>